<organism evidence="2 3">
    <name type="scientific">Porphyromonas gulae</name>
    <dbReference type="NCBI Taxonomy" id="111105"/>
    <lineage>
        <taxon>Bacteria</taxon>
        <taxon>Pseudomonadati</taxon>
        <taxon>Bacteroidota</taxon>
        <taxon>Bacteroidia</taxon>
        <taxon>Bacteroidales</taxon>
        <taxon>Porphyromonadaceae</taxon>
        <taxon>Porphyromonas</taxon>
    </lineage>
</organism>
<accession>A0A0A2FKN6</accession>
<dbReference type="RefSeq" id="WP_004585421.1">
    <property type="nucleotide sequence ID" value="NZ_JRAK01000053.1"/>
</dbReference>
<keyword evidence="3" id="KW-1185">Reference proteome</keyword>
<proteinExistence type="predicted"/>
<gene>
    <name evidence="2" type="ORF">HR15_03190</name>
</gene>
<evidence type="ECO:0000313" key="2">
    <source>
        <dbReference type="EMBL" id="KGN90692.1"/>
    </source>
</evidence>
<sequence>MNTITADVSVIRSKILEIRGNRVILDYHLAELYGVQTKVLKQAVRRNLQRFPEDFMFELTENEWTELVTICDRLPETLKHSSVAPMAFTEQGVAMLSSVLRSPTAIEVNIAIMRTFVAMRRMIAGYEELKKRIEDLEVSCNVQFSELYTALTELLEQKEKAEKPRNPIGFIIPKQEK</sequence>
<dbReference type="InterPro" id="IPR018873">
    <property type="entry name" value="KilA-N_DNA-bd_domain"/>
</dbReference>
<dbReference type="Pfam" id="PF10543">
    <property type="entry name" value="ORF6N"/>
    <property type="match status" value="1"/>
</dbReference>
<comment type="caution">
    <text evidence="2">The sequence shown here is derived from an EMBL/GenBank/DDBJ whole genome shotgun (WGS) entry which is preliminary data.</text>
</comment>
<dbReference type="Proteomes" id="UP000030146">
    <property type="component" value="Unassembled WGS sequence"/>
</dbReference>
<dbReference type="EMBL" id="JRAK01000053">
    <property type="protein sequence ID" value="KGN90692.1"/>
    <property type="molecule type" value="Genomic_DNA"/>
</dbReference>
<evidence type="ECO:0000313" key="3">
    <source>
        <dbReference type="Proteomes" id="UP000030146"/>
    </source>
</evidence>
<evidence type="ECO:0000259" key="1">
    <source>
        <dbReference type="Pfam" id="PF10543"/>
    </source>
</evidence>
<keyword evidence="2" id="KW-0238">DNA-binding</keyword>
<protein>
    <submittedName>
        <fullName evidence="2">DNA-binding protein</fullName>
    </submittedName>
</protein>
<reference evidence="2 3" key="1">
    <citation type="submission" date="2014-08" db="EMBL/GenBank/DDBJ databases">
        <title>Porphyromonas gulae strain:COT-052_OH3439 Genome sequencing.</title>
        <authorList>
            <person name="Wallis C."/>
            <person name="Deusch O."/>
            <person name="O'Flynn C."/>
            <person name="Davis I."/>
            <person name="Jospin G."/>
            <person name="Darling A.E."/>
            <person name="Coil D.A."/>
            <person name="Alexiev A."/>
            <person name="Horsfall A."/>
            <person name="Kirkwood N."/>
            <person name="Harris S."/>
            <person name="Eisen J.A."/>
        </authorList>
    </citation>
    <scope>NUCLEOTIDE SEQUENCE [LARGE SCALE GENOMIC DNA]</scope>
    <source>
        <strain evidence="3">COT-052 OH3439</strain>
    </source>
</reference>
<dbReference type="GO" id="GO:0003677">
    <property type="term" value="F:DNA binding"/>
    <property type="evidence" value="ECO:0007669"/>
    <property type="project" value="UniProtKB-KW"/>
</dbReference>
<name>A0A0A2FKN6_9PORP</name>
<feature type="domain" description="KilA-N DNA-binding" evidence="1">
    <location>
        <begin position="13"/>
        <end position="99"/>
    </location>
</feature>
<dbReference type="AlphaFoldDB" id="A0A0A2FKN6"/>